<dbReference type="SMART" id="SM00539">
    <property type="entry name" value="NIDO"/>
    <property type="match status" value="2"/>
</dbReference>
<dbReference type="GO" id="GO:0007160">
    <property type="term" value="P:cell-matrix adhesion"/>
    <property type="evidence" value="ECO:0007669"/>
    <property type="project" value="InterPro"/>
</dbReference>
<dbReference type="PaxDb" id="30732-ENSOMEP00000020541"/>
<proteinExistence type="predicted"/>
<sequence length="376" mass="41702">TESPRSDDGSSPLIQLQRPFVYFGNTYYTIYVNHNGHLTFSAPFGSFSPQRFPIYGFKDIIAPFWTDLDNSQTGSVLFNQYTSGSVLQQATQDINSYFPNLSFSAEWVFVATWYEVAYFGASRTKITFQAVLISGGQNSFLLMNYGSIASTTRNAGYDTINSYYHFTIPGSFSSFATGSNSTFSLGSNVNVTGRWAFQVDSGVRDSLYPIYGTASSRSDDGSSPLIHLQSPFVYFGKTYYTIYVNHNGHLTFSAPFGSFSPQRFPIYGSRDIIAPFWTDLDNSQTGSVLFNQYTSGSVLQQATQDINSYFPNLNFSAEWVFVATWYEVAYFPATGTKTTFQAVLISGGQKSFVLMNYGSIATAGSNVQVCLIILHI</sequence>
<reference evidence="2" key="1">
    <citation type="submission" date="2025-08" db="UniProtKB">
        <authorList>
            <consortium name="Ensembl"/>
        </authorList>
    </citation>
    <scope>IDENTIFICATION</scope>
</reference>
<dbReference type="InterPro" id="IPR003886">
    <property type="entry name" value="NIDO_dom"/>
</dbReference>
<dbReference type="STRING" id="30732.ENSOMEP00000020541"/>
<protein>
    <recommendedName>
        <fullName evidence="1">NIDO domain-containing protein</fullName>
    </recommendedName>
</protein>
<keyword evidence="3" id="KW-1185">Reference proteome</keyword>
<dbReference type="Proteomes" id="UP000261560">
    <property type="component" value="Unplaced"/>
</dbReference>
<organism evidence="2 3">
    <name type="scientific">Oryzias melastigma</name>
    <name type="common">Marine medaka</name>
    <dbReference type="NCBI Taxonomy" id="30732"/>
    <lineage>
        <taxon>Eukaryota</taxon>
        <taxon>Metazoa</taxon>
        <taxon>Chordata</taxon>
        <taxon>Craniata</taxon>
        <taxon>Vertebrata</taxon>
        <taxon>Euteleostomi</taxon>
        <taxon>Actinopterygii</taxon>
        <taxon>Neopterygii</taxon>
        <taxon>Teleostei</taxon>
        <taxon>Neoteleostei</taxon>
        <taxon>Acanthomorphata</taxon>
        <taxon>Ovalentaria</taxon>
        <taxon>Atherinomorphae</taxon>
        <taxon>Beloniformes</taxon>
        <taxon>Adrianichthyidae</taxon>
        <taxon>Oryziinae</taxon>
        <taxon>Oryzias</taxon>
    </lineage>
</organism>
<dbReference type="PANTHER" id="PTHR46160:SF9">
    <property type="entry name" value="PROTEIN PRY2-RELATED"/>
    <property type="match status" value="1"/>
</dbReference>
<reference evidence="2" key="2">
    <citation type="submission" date="2025-09" db="UniProtKB">
        <authorList>
            <consortium name="Ensembl"/>
        </authorList>
    </citation>
    <scope>IDENTIFICATION</scope>
</reference>
<dbReference type="Pfam" id="PF06119">
    <property type="entry name" value="NIDO"/>
    <property type="match status" value="2"/>
</dbReference>
<accession>A0A3B3CSI0</accession>
<dbReference type="PROSITE" id="PS51220">
    <property type="entry name" value="NIDO"/>
    <property type="match status" value="2"/>
</dbReference>
<dbReference type="Ensembl" id="ENSOMET00000030022.1">
    <property type="protein sequence ID" value="ENSOMEP00000020541.1"/>
    <property type="gene ID" value="ENSOMEG00000022439.1"/>
</dbReference>
<dbReference type="PANTHER" id="PTHR46160">
    <property type="entry name" value="ALPHA-TECTORIN-RELATED"/>
    <property type="match status" value="1"/>
</dbReference>
<name>A0A3B3CSI0_ORYME</name>
<dbReference type="InterPro" id="IPR052749">
    <property type="entry name" value="Alpha-tectorin"/>
</dbReference>
<dbReference type="AlphaFoldDB" id="A0A3B3CSI0"/>
<evidence type="ECO:0000313" key="2">
    <source>
        <dbReference type="Ensembl" id="ENSOMEP00000020541.1"/>
    </source>
</evidence>
<feature type="domain" description="NIDO" evidence="1">
    <location>
        <begin position="275"/>
        <end position="376"/>
    </location>
</feature>
<feature type="domain" description="NIDO" evidence="1">
    <location>
        <begin position="63"/>
        <end position="202"/>
    </location>
</feature>
<evidence type="ECO:0000313" key="3">
    <source>
        <dbReference type="Proteomes" id="UP000261560"/>
    </source>
</evidence>
<dbReference type="GeneTree" id="ENSGT00940000164679"/>
<evidence type="ECO:0000259" key="1">
    <source>
        <dbReference type="PROSITE" id="PS51220"/>
    </source>
</evidence>